<proteinExistence type="predicted"/>
<feature type="non-terminal residue" evidence="1">
    <location>
        <position position="1"/>
    </location>
</feature>
<keyword evidence="2" id="KW-1185">Reference proteome</keyword>
<protein>
    <submittedName>
        <fullName evidence="1">Uncharacterized protein</fullName>
    </submittedName>
</protein>
<dbReference type="InterPro" id="IPR032675">
    <property type="entry name" value="LRR_dom_sf"/>
</dbReference>
<dbReference type="Gene3D" id="3.80.10.10">
    <property type="entry name" value="Ribonuclease Inhibitor"/>
    <property type="match status" value="1"/>
</dbReference>
<sequence length="132" mass="14026">AALALRCGACPPLVSLDLSFARGLDDAKLRGVLAPPESSRPGGGARGAEPSRLAQLAVLRLPGTDITDVAMRYVVQALPKLEELDVSSCARLTDALDLRHVPLVSTQAVIKFAAKSKHNLHVKDVKLVELRT</sequence>
<name>A0A5E4Q471_9NEOP</name>
<evidence type="ECO:0000313" key="2">
    <source>
        <dbReference type="Proteomes" id="UP000324832"/>
    </source>
</evidence>
<evidence type="ECO:0000313" key="1">
    <source>
        <dbReference type="EMBL" id="VVC93064.1"/>
    </source>
</evidence>
<dbReference type="AlphaFoldDB" id="A0A5E4Q471"/>
<dbReference type="EMBL" id="FZQP02001504">
    <property type="protein sequence ID" value="VVC93064.1"/>
    <property type="molecule type" value="Genomic_DNA"/>
</dbReference>
<accession>A0A5E4Q471</accession>
<gene>
    <name evidence="1" type="ORF">LSINAPIS_LOCUS5341</name>
</gene>
<reference evidence="1 2" key="1">
    <citation type="submission" date="2017-07" db="EMBL/GenBank/DDBJ databases">
        <authorList>
            <person name="Talla V."/>
            <person name="Backstrom N."/>
        </authorList>
    </citation>
    <scope>NUCLEOTIDE SEQUENCE [LARGE SCALE GENOMIC DNA]</scope>
</reference>
<dbReference type="Proteomes" id="UP000324832">
    <property type="component" value="Unassembled WGS sequence"/>
</dbReference>
<organism evidence="1 2">
    <name type="scientific">Leptidea sinapis</name>
    <dbReference type="NCBI Taxonomy" id="189913"/>
    <lineage>
        <taxon>Eukaryota</taxon>
        <taxon>Metazoa</taxon>
        <taxon>Ecdysozoa</taxon>
        <taxon>Arthropoda</taxon>
        <taxon>Hexapoda</taxon>
        <taxon>Insecta</taxon>
        <taxon>Pterygota</taxon>
        <taxon>Neoptera</taxon>
        <taxon>Endopterygota</taxon>
        <taxon>Lepidoptera</taxon>
        <taxon>Glossata</taxon>
        <taxon>Ditrysia</taxon>
        <taxon>Papilionoidea</taxon>
        <taxon>Pieridae</taxon>
        <taxon>Dismorphiinae</taxon>
        <taxon>Leptidea</taxon>
    </lineage>
</organism>
<dbReference type="SUPFAM" id="SSF52047">
    <property type="entry name" value="RNI-like"/>
    <property type="match status" value="1"/>
</dbReference>